<evidence type="ECO:0000256" key="2">
    <source>
        <dbReference type="ARBA" id="ARBA00022723"/>
    </source>
</evidence>
<dbReference type="InterPro" id="IPR051644">
    <property type="entry name" value="TRAMP_AT-DNA-binding"/>
</dbReference>
<evidence type="ECO:0000256" key="1">
    <source>
        <dbReference type="ARBA" id="ARBA00004123"/>
    </source>
</evidence>
<dbReference type="EMBL" id="ML178828">
    <property type="protein sequence ID" value="TFL00443.1"/>
    <property type="molecule type" value="Genomic_DNA"/>
</dbReference>
<dbReference type="GO" id="GO:0071035">
    <property type="term" value="P:nuclear polyadenylation-dependent rRNA catabolic process"/>
    <property type="evidence" value="ECO:0007669"/>
    <property type="project" value="TreeGrafter"/>
</dbReference>
<feature type="region of interest" description="Disordered" evidence="8">
    <location>
        <begin position="382"/>
        <end position="654"/>
    </location>
</feature>
<evidence type="ECO:0000259" key="9">
    <source>
        <dbReference type="PROSITE" id="PS50158"/>
    </source>
</evidence>
<dbReference type="Proteomes" id="UP000305067">
    <property type="component" value="Unassembled WGS sequence"/>
</dbReference>
<dbReference type="GO" id="GO:0071038">
    <property type="term" value="P:TRAMP-dependent tRNA surveillance pathway"/>
    <property type="evidence" value="ECO:0007669"/>
    <property type="project" value="TreeGrafter"/>
</dbReference>
<comment type="subcellular location">
    <subcellularLocation>
        <location evidence="1">Nucleus</location>
    </subcellularLocation>
</comment>
<accession>A0A5C3QEE5</accession>
<dbReference type="GO" id="GO:0008270">
    <property type="term" value="F:zinc ion binding"/>
    <property type="evidence" value="ECO:0007669"/>
    <property type="project" value="UniProtKB-KW"/>
</dbReference>
<keyword evidence="5" id="KW-0862">Zinc</keyword>
<proteinExistence type="predicted"/>
<feature type="region of interest" description="Disordered" evidence="8">
    <location>
        <begin position="1"/>
        <end position="114"/>
    </location>
</feature>
<feature type="compositionally biased region" description="Basic and acidic residues" evidence="8">
    <location>
        <begin position="549"/>
        <end position="614"/>
    </location>
</feature>
<evidence type="ECO:0000256" key="6">
    <source>
        <dbReference type="ARBA" id="ARBA00023242"/>
    </source>
</evidence>
<evidence type="ECO:0000256" key="4">
    <source>
        <dbReference type="ARBA" id="ARBA00022771"/>
    </source>
</evidence>
<name>A0A5C3QEE5_9AGAR</name>
<organism evidence="10 11">
    <name type="scientific">Pterulicium gracile</name>
    <dbReference type="NCBI Taxonomy" id="1884261"/>
    <lineage>
        <taxon>Eukaryota</taxon>
        <taxon>Fungi</taxon>
        <taxon>Dikarya</taxon>
        <taxon>Basidiomycota</taxon>
        <taxon>Agaricomycotina</taxon>
        <taxon>Agaricomycetes</taxon>
        <taxon>Agaricomycetidae</taxon>
        <taxon>Agaricales</taxon>
        <taxon>Pleurotineae</taxon>
        <taxon>Pterulaceae</taxon>
        <taxon>Pterulicium</taxon>
    </lineage>
</organism>
<dbReference type="Gene3D" id="4.10.60.10">
    <property type="entry name" value="Zinc finger, CCHC-type"/>
    <property type="match status" value="2"/>
</dbReference>
<dbReference type="OrthoDB" id="7608935at2759"/>
<feature type="compositionally biased region" description="Basic and acidic residues" evidence="8">
    <location>
        <begin position="82"/>
        <end position="100"/>
    </location>
</feature>
<keyword evidence="3" id="KW-0677">Repeat</keyword>
<protein>
    <recommendedName>
        <fullName evidence="9">CCHC-type domain-containing protein</fullName>
    </recommendedName>
</protein>
<dbReference type="SMART" id="SM00343">
    <property type="entry name" value="ZnF_C2HC"/>
    <property type="match status" value="5"/>
</dbReference>
<evidence type="ECO:0000313" key="11">
    <source>
        <dbReference type="Proteomes" id="UP000305067"/>
    </source>
</evidence>
<feature type="compositionally biased region" description="Low complexity" evidence="8">
    <location>
        <begin position="516"/>
        <end position="528"/>
    </location>
</feature>
<feature type="compositionally biased region" description="Low complexity" evidence="8">
    <location>
        <begin position="629"/>
        <end position="638"/>
    </location>
</feature>
<sequence>MPPTSQAEVIDLTSSTPPSPIAILDSDCDDHPNPPTSSSQNSKKRKRKTKSAPPSRPASPSPDTNKHSSDEPYTWTHSAKRAKNDAKDKREQADRLDHNAKAARRSRSPSIPDDSLFFFDLKPDTAKPHATAPLEEPLLTSPNAVAAAAVNGDIQDTIQNTLLLPEHVSLLNADASSVEVLPPPSDATLQENFVEYLDYDDTRGVTRYFDQQKEEDAAPRRIVCKKCGQEGEHIAADCTVIICLTCGVRNEHPTRSCPITKVCFGCQMRGHVIQNCPHGGRGAGSQNRGNCTRCWDDDHGSAECPTLWRMYAYVLPEEKDTVLQVRESKMELEFGEGGEGYIATDVWCYNCGGSGHLGDDCEDEDFVHGHYGHSAFGTRNVMSGPFYDPEQESKKPQKSKRAPRAWEQDGYDHVSATLAKFGDKHVPDNVGKKGRTKERDKLAKMNEGREQEEQDNWFNARNVRNRSYRDHGRNDRPRNHSHAPRGSASNAGPSNSKMSFGKISFKGAADRDDCSRPSSSNQPNPSSRELPSEPRGASSSSTRSLLSRLGDDYHPDHKPRSRAERRQADRDREARDRAQDRERERDADKSSDWRHDRSRHDRDRDSRSYDDSRRGSSRGGSGGDHRRTSGQSQSGGSSRKSKESGPRYKGGYSR</sequence>
<dbReference type="GO" id="GO:0071039">
    <property type="term" value="P:nuclear polyadenylation-dependent CUT catabolic process"/>
    <property type="evidence" value="ECO:0007669"/>
    <property type="project" value="TreeGrafter"/>
</dbReference>
<keyword evidence="11" id="KW-1185">Reference proteome</keyword>
<dbReference type="PROSITE" id="PS50158">
    <property type="entry name" value="ZF_CCHC"/>
    <property type="match status" value="1"/>
</dbReference>
<evidence type="ECO:0000256" key="3">
    <source>
        <dbReference type="ARBA" id="ARBA00022737"/>
    </source>
</evidence>
<dbReference type="GO" id="GO:0071037">
    <property type="term" value="P:nuclear polyadenylation-dependent snRNA catabolic process"/>
    <property type="evidence" value="ECO:0007669"/>
    <property type="project" value="TreeGrafter"/>
</dbReference>
<keyword evidence="6" id="KW-0539">Nucleus</keyword>
<dbReference type="PANTHER" id="PTHR46543:SF1">
    <property type="entry name" value="ZINC FINGER CCHC DOMAIN-CONTAINING PROTEIN 7"/>
    <property type="match status" value="1"/>
</dbReference>
<dbReference type="GO" id="GO:0071036">
    <property type="term" value="P:nuclear polyadenylation-dependent snoRNA catabolic process"/>
    <property type="evidence" value="ECO:0007669"/>
    <property type="project" value="TreeGrafter"/>
</dbReference>
<dbReference type="AlphaFoldDB" id="A0A5C3QEE5"/>
<dbReference type="GO" id="GO:0031499">
    <property type="term" value="C:TRAMP complex"/>
    <property type="evidence" value="ECO:0007669"/>
    <property type="project" value="TreeGrafter"/>
</dbReference>
<dbReference type="PANTHER" id="PTHR46543">
    <property type="entry name" value="ZINC FINGER CCHC DOMAIN-CONTAINING PROTEIN 7"/>
    <property type="match status" value="1"/>
</dbReference>
<feature type="compositionally biased region" description="Polar residues" evidence="8">
    <location>
        <begin position="1"/>
        <end position="16"/>
    </location>
</feature>
<gene>
    <name evidence="10" type="ORF">BDV98DRAFT_100728</name>
</gene>
<evidence type="ECO:0000256" key="8">
    <source>
        <dbReference type="SAM" id="MobiDB-lite"/>
    </source>
</evidence>
<feature type="domain" description="CCHC-type" evidence="9">
    <location>
        <begin position="348"/>
        <end position="363"/>
    </location>
</feature>
<feature type="compositionally biased region" description="Basic and acidic residues" evidence="8">
    <location>
        <begin position="467"/>
        <end position="478"/>
    </location>
</feature>
<reference evidence="10 11" key="1">
    <citation type="journal article" date="2019" name="Nat. Ecol. Evol.">
        <title>Megaphylogeny resolves global patterns of mushroom evolution.</title>
        <authorList>
            <person name="Varga T."/>
            <person name="Krizsan K."/>
            <person name="Foldi C."/>
            <person name="Dima B."/>
            <person name="Sanchez-Garcia M."/>
            <person name="Sanchez-Ramirez S."/>
            <person name="Szollosi G.J."/>
            <person name="Szarkandi J.G."/>
            <person name="Papp V."/>
            <person name="Albert L."/>
            <person name="Andreopoulos W."/>
            <person name="Angelini C."/>
            <person name="Antonin V."/>
            <person name="Barry K.W."/>
            <person name="Bougher N.L."/>
            <person name="Buchanan P."/>
            <person name="Buyck B."/>
            <person name="Bense V."/>
            <person name="Catcheside P."/>
            <person name="Chovatia M."/>
            <person name="Cooper J."/>
            <person name="Damon W."/>
            <person name="Desjardin D."/>
            <person name="Finy P."/>
            <person name="Geml J."/>
            <person name="Haridas S."/>
            <person name="Hughes K."/>
            <person name="Justo A."/>
            <person name="Karasinski D."/>
            <person name="Kautmanova I."/>
            <person name="Kiss B."/>
            <person name="Kocsube S."/>
            <person name="Kotiranta H."/>
            <person name="LaButti K.M."/>
            <person name="Lechner B.E."/>
            <person name="Liimatainen K."/>
            <person name="Lipzen A."/>
            <person name="Lukacs Z."/>
            <person name="Mihaltcheva S."/>
            <person name="Morgado L.N."/>
            <person name="Niskanen T."/>
            <person name="Noordeloos M.E."/>
            <person name="Ohm R.A."/>
            <person name="Ortiz-Santana B."/>
            <person name="Ovrebo C."/>
            <person name="Racz N."/>
            <person name="Riley R."/>
            <person name="Savchenko A."/>
            <person name="Shiryaev A."/>
            <person name="Soop K."/>
            <person name="Spirin V."/>
            <person name="Szebenyi C."/>
            <person name="Tomsovsky M."/>
            <person name="Tulloss R.E."/>
            <person name="Uehling J."/>
            <person name="Grigoriev I.V."/>
            <person name="Vagvolgyi C."/>
            <person name="Papp T."/>
            <person name="Martin F.M."/>
            <person name="Miettinen O."/>
            <person name="Hibbett D.S."/>
            <person name="Nagy L.G."/>
        </authorList>
    </citation>
    <scope>NUCLEOTIDE SEQUENCE [LARGE SCALE GENOMIC DNA]</scope>
    <source>
        <strain evidence="10 11">CBS 309.79</strain>
    </source>
</reference>
<evidence type="ECO:0000256" key="5">
    <source>
        <dbReference type="ARBA" id="ARBA00022833"/>
    </source>
</evidence>
<keyword evidence="4 7" id="KW-0863">Zinc-finger</keyword>
<feature type="compositionally biased region" description="Polar residues" evidence="8">
    <location>
        <begin position="487"/>
        <end position="498"/>
    </location>
</feature>
<keyword evidence="2" id="KW-0479">Metal-binding</keyword>
<feature type="compositionally biased region" description="Low complexity" evidence="8">
    <location>
        <begin position="538"/>
        <end position="548"/>
    </location>
</feature>
<dbReference type="GO" id="GO:0003723">
    <property type="term" value="F:RNA binding"/>
    <property type="evidence" value="ECO:0007669"/>
    <property type="project" value="TreeGrafter"/>
</dbReference>
<dbReference type="InterPro" id="IPR001878">
    <property type="entry name" value="Znf_CCHC"/>
</dbReference>
<dbReference type="STRING" id="1884261.A0A5C3QEE5"/>
<evidence type="ECO:0000313" key="10">
    <source>
        <dbReference type="EMBL" id="TFL00443.1"/>
    </source>
</evidence>
<evidence type="ECO:0000256" key="7">
    <source>
        <dbReference type="PROSITE-ProRule" id="PRU00047"/>
    </source>
</evidence>
<dbReference type="GO" id="GO:0071031">
    <property type="term" value="P:nuclear mRNA surveillance of mRNA 3'-end processing"/>
    <property type="evidence" value="ECO:0007669"/>
    <property type="project" value="TreeGrafter"/>
</dbReference>
<feature type="compositionally biased region" description="Basic and acidic residues" evidence="8">
    <location>
        <begin position="421"/>
        <end position="451"/>
    </location>
</feature>